<organism evidence="1 2">
    <name type="scientific">Pannus brasiliensis CCIBt3594</name>
    <dbReference type="NCBI Taxonomy" id="1427578"/>
    <lineage>
        <taxon>Bacteria</taxon>
        <taxon>Bacillati</taxon>
        <taxon>Cyanobacteriota</taxon>
        <taxon>Cyanophyceae</taxon>
        <taxon>Oscillatoriophycideae</taxon>
        <taxon>Chroococcales</taxon>
        <taxon>Microcystaceae</taxon>
        <taxon>Pannus</taxon>
    </lineage>
</organism>
<dbReference type="RefSeq" id="WP_332863639.1">
    <property type="nucleotide sequence ID" value="NZ_JBAFSM010000004.1"/>
</dbReference>
<evidence type="ECO:0000313" key="2">
    <source>
        <dbReference type="Proteomes" id="UP001328733"/>
    </source>
</evidence>
<name>A0AAW9QGG5_9CHRO</name>
<keyword evidence="2" id="KW-1185">Reference proteome</keyword>
<evidence type="ECO:0000313" key="1">
    <source>
        <dbReference type="EMBL" id="MEG3436183.1"/>
    </source>
</evidence>
<dbReference type="AlphaFoldDB" id="A0AAW9QGG5"/>
<accession>A0AAW9QGG5</accession>
<protein>
    <recommendedName>
        <fullName evidence="3">Antitoxin</fullName>
    </recommendedName>
</protein>
<proteinExistence type="predicted"/>
<sequence>MSQPETLSNPDTRSLPADGWQVLETTARDLGLNLAELWQKIASKEIRLIEADELEDLLDTISGLEGLLSAKEEGTIPWEQVKAELKSDE</sequence>
<reference evidence="1 2" key="1">
    <citation type="submission" date="2024-01" db="EMBL/GenBank/DDBJ databases">
        <title>Genomic insights into the taxonomy and metabolism of the cyanobacterium Pannus brasiliensis CCIBt3594.</title>
        <authorList>
            <person name="Machado M."/>
            <person name="Botero N.B."/>
            <person name="Andreote A.P.D."/>
            <person name="Feitosa A.M.T."/>
            <person name="Popin R."/>
            <person name="Sivonen K."/>
            <person name="Fiore M.F."/>
        </authorList>
    </citation>
    <scope>NUCLEOTIDE SEQUENCE [LARGE SCALE GENOMIC DNA]</scope>
    <source>
        <strain evidence="1 2">CCIBt3594</strain>
    </source>
</reference>
<evidence type="ECO:0008006" key="3">
    <source>
        <dbReference type="Google" id="ProtNLM"/>
    </source>
</evidence>
<dbReference type="Proteomes" id="UP001328733">
    <property type="component" value="Unassembled WGS sequence"/>
</dbReference>
<comment type="caution">
    <text evidence="1">The sequence shown here is derived from an EMBL/GenBank/DDBJ whole genome shotgun (WGS) entry which is preliminary data.</text>
</comment>
<gene>
    <name evidence="1" type="ORF">V0288_03550</name>
</gene>
<dbReference type="EMBL" id="JBAFSM010000004">
    <property type="protein sequence ID" value="MEG3436183.1"/>
    <property type="molecule type" value="Genomic_DNA"/>
</dbReference>